<dbReference type="OrthoDB" id="2455488at2"/>
<dbReference type="PATRIC" id="fig|284581.3.peg.635"/>
<evidence type="ECO:0000313" key="1">
    <source>
        <dbReference type="EMBL" id="KOO50519.1"/>
    </source>
</evidence>
<organism evidence="1 2">
    <name type="scientific">Priestia koreensis</name>
    <dbReference type="NCBI Taxonomy" id="284581"/>
    <lineage>
        <taxon>Bacteria</taxon>
        <taxon>Bacillati</taxon>
        <taxon>Bacillota</taxon>
        <taxon>Bacilli</taxon>
        <taxon>Bacillales</taxon>
        <taxon>Bacillaceae</taxon>
        <taxon>Priestia</taxon>
    </lineage>
</organism>
<dbReference type="STRING" id="284581.AMD01_01860"/>
<dbReference type="Proteomes" id="UP000037558">
    <property type="component" value="Unassembled WGS sequence"/>
</dbReference>
<protein>
    <recommendedName>
        <fullName evidence="3">Abortive phage infection protein</fullName>
    </recommendedName>
</protein>
<reference evidence="2" key="1">
    <citation type="submission" date="2015-08" db="EMBL/GenBank/DDBJ databases">
        <title>Fjat-14210 dsm16467.</title>
        <authorList>
            <person name="Liu B."/>
            <person name="Wang J."/>
            <person name="Zhu Y."/>
            <person name="Liu G."/>
            <person name="Chen Q."/>
            <person name="Chen Z."/>
            <person name="Lan J."/>
            <person name="Che J."/>
            <person name="Ge C."/>
            <person name="Shi H."/>
            <person name="Pan Z."/>
            <person name="Liu X."/>
        </authorList>
    </citation>
    <scope>NUCLEOTIDE SEQUENCE [LARGE SCALE GENOMIC DNA]</scope>
    <source>
        <strain evidence="2">DSM 16467</strain>
    </source>
</reference>
<dbReference type="EMBL" id="LILC01000002">
    <property type="protein sequence ID" value="KOO50519.1"/>
    <property type="molecule type" value="Genomic_DNA"/>
</dbReference>
<keyword evidence="2" id="KW-1185">Reference proteome</keyword>
<sequence length="64" mass="7594">MDEQQATKILDQLRDGEVEEIHIKKDDFLLFRPFLVTRPDFKRFRGIAQRGGDVVYHYLDVARS</sequence>
<comment type="caution">
    <text evidence="1">The sequence shown here is derived from an EMBL/GenBank/DDBJ whole genome shotgun (WGS) entry which is preliminary data.</text>
</comment>
<accession>A0A0M0LHK0</accession>
<name>A0A0M0LHK0_9BACI</name>
<proteinExistence type="predicted"/>
<evidence type="ECO:0008006" key="3">
    <source>
        <dbReference type="Google" id="ProtNLM"/>
    </source>
</evidence>
<dbReference type="AlphaFoldDB" id="A0A0M0LHK0"/>
<dbReference type="RefSeq" id="WP_053399681.1">
    <property type="nucleotide sequence ID" value="NZ_JAUKEN010000002.1"/>
</dbReference>
<evidence type="ECO:0000313" key="2">
    <source>
        <dbReference type="Proteomes" id="UP000037558"/>
    </source>
</evidence>
<gene>
    <name evidence="1" type="ORF">AMD01_01860</name>
</gene>